<evidence type="ECO:0000313" key="2">
    <source>
        <dbReference type="Proteomes" id="UP001328107"/>
    </source>
</evidence>
<gene>
    <name evidence="1" type="ORF">PMAYCL1PPCAC_22203</name>
</gene>
<dbReference type="EMBL" id="BTRK01000005">
    <property type="protein sequence ID" value="GMR52008.1"/>
    <property type="molecule type" value="Genomic_DNA"/>
</dbReference>
<name>A0AAN5CW49_9BILA</name>
<comment type="caution">
    <text evidence="1">The sequence shown here is derived from an EMBL/GenBank/DDBJ whole genome shotgun (WGS) entry which is preliminary data.</text>
</comment>
<dbReference type="AlphaFoldDB" id="A0AAN5CW49"/>
<sequence>RLTVNENDLLSNMPDDCLMAIFPFMDQSDLNEVSIDSQKMYFFSAMNRSKARKDKAVSLVINQGMYGGEQCILAITEKDAFVGKY</sequence>
<accession>A0AAN5CW49</accession>
<proteinExistence type="predicted"/>
<evidence type="ECO:0008006" key="3">
    <source>
        <dbReference type="Google" id="ProtNLM"/>
    </source>
</evidence>
<evidence type="ECO:0000313" key="1">
    <source>
        <dbReference type="EMBL" id="GMR52008.1"/>
    </source>
</evidence>
<reference evidence="2" key="1">
    <citation type="submission" date="2022-10" db="EMBL/GenBank/DDBJ databases">
        <title>Genome assembly of Pristionchus species.</title>
        <authorList>
            <person name="Yoshida K."/>
            <person name="Sommer R.J."/>
        </authorList>
    </citation>
    <scope>NUCLEOTIDE SEQUENCE [LARGE SCALE GENOMIC DNA]</scope>
    <source>
        <strain evidence="2">RS5460</strain>
    </source>
</reference>
<feature type="non-terminal residue" evidence="1">
    <location>
        <position position="1"/>
    </location>
</feature>
<feature type="non-terminal residue" evidence="1">
    <location>
        <position position="85"/>
    </location>
</feature>
<dbReference type="Proteomes" id="UP001328107">
    <property type="component" value="Unassembled WGS sequence"/>
</dbReference>
<protein>
    <recommendedName>
        <fullName evidence="3">F-box domain-containing protein</fullName>
    </recommendedName>
</protein>
<organism evidence="1 2">
    <name type="scientific">Pristionchus mayeri</name>
    <dbReference type="NCBI Taxonomy" id="1317129"/>
    <lineage>
        <taxon>Eukaryota</taxon>
        <taxon>Metazoa</taxon>
        <taxon>Ecdysozoa</taxon>
        <taxon>Nematoda</taxon>
        <taxon>Chromadorea</taxon>
        <taxon>Rhabditida</taxon>
        <taxon>Rhabditina</taxon>
        <taxon>Diplogasteromorpha</taxon>
        <taxon>Diplogasteroidea</taxon>
        <taxon>Neodiplogasteridae</taxon>
        <taxon>Pristionchus</taxon>
    </lineage>
</organism>
<keyword evidence="2" id="KW-1185">Reference proteome</keyword>